<reference evidence="2 3" key="1">
    <citation type="submission" date="2023-07" db="EMBL/GenBank/DDBJ databases">
        <title>Sorghum-associated microbial communities from plants grown in Nebraska, USA.</title>
        <authorList>
            <person name="Schachtman D."/>
        </authorList>
    </citation>
    <scope>NUCLEOTIDE SEQUENCE [LARGE SCALE GENOMIC DNA]</scope>
    <source>
        <strain evidence="2 3">BE313</strain>
    </source>
</reference>
<keyword evidence="1" id="KW-0732">Signal</keyword>
<feature type="signal peptide" evidence="1">
    <location>
        <begin position="1"/>
        <end position="22"/>
    </location>
</feature>
<gene>
    <name evidence="2" type="ORF">J2X19_003196</name>
</gene>
<keyword evidence="3" id="KW-1185">Reference proteome</keyword>
<evidence type="ECO:0008006" key="4">
    <source>
        <dbReference type="Google" id="ProtNLM"/>
    </source>
</evidence>
<dbReference type="RefSeq" id="WP_310374707.1">
    <property type="nucleotide sequence ID" value="NZ_JAVDXT010000003.1"/>
</dbReference>
<evidence type="ECO:0000256" key="1">
    <source>
        <dbReference type="SAM" id="SignalP"/>
    </source>
</evidence>
<protein>
    <recommendedName>
        <fullName evidence="4">DUF4124 domain-containing protein</fullName>
    </recommendedName>
</protein>
<comment type="caution">
    <text evidence="2">The sequence shown here is derived from an EMBL/GenBank/DDBJ whole genome shotgun (WGS) entry which is preliminary data.</text>
</comment>
<organism evidence="2 3">
    <name type="scientific">Rhodoferax ferrireducens</name>
    <dbReference type="NCBI Taxonomy" id="192843"/>
    <lineage>
        <taxon>Bacteria</taxon>
        <taxon>Pseudomonadati</taxon>
        <taxon>Pseudomonadota</taxon>
        <taxon>Betaproteobacteria</taxon>
        <taxon>Burkholderiales</taxon>
        <taxon>Comamonadaceae</taxon>
        <taxon>Rhodoferax</taxon>
    </lineage>
</organism>
<evidence type="ECO:0000313" key="2">
    <source>
        <dbReference type="EMBL" id="MDR7378502.1"/>
    </source>
</evidence>
<accession>A0ABU2CAY9</accession>
<dbReference type="Proteomes" id="UP001180487">
    <property type="component" value="Unassembled WGS sequence"/>
</dbReference>
<proteinExistence type="predicted"/>
<feature type="chain" id="PRO_5045724787" description="DUF4124 domain-containing protein" evidence="1">
    <location>
        <begin position="23"/>
        <end position="172"/>
    </location>
</feature>
<dbReference type="EMBL" id="JAVDXT010000003">
    <property type="protein sequence ID" value="MDR7378502.1"/>
    <property type="molecule type" value="Genomic_DNA"/>
</dbReference>
<name>A0ABU2CAY9_9BURK</name>
<sequence>MPALQLPLLAALLALAAGPALAVVKCVGADGKISYQQAVCPNTAQPQPMHNFPRPRIVTIDPATLSMEKDPSPTLTPSPADLPAPVPMGAGRSGLEPEGDMCLEYLKPLLKDPGSPYYRNLQKEGTVLSMELYAKNALGGYTSKPAACEIKNGRLDDGWTKIHLKRLGWAVQ</sequence>
<evidence type="ECO:0000313" key="3">
    <source>
        <dbReference type="Proteomes" id="UP001180487"/>
    </source>
</evidence>